<feature type="coiled-coil region" evidence="1">
    <location>
        <begin position="21"/>
        <end position="50"/>
    </location>
</feature>
<organism evidence="6 7">
    <name type="scientific">Roseateles agri</name>
    <dbReference type="NCBI Taxonomy" id="3098619"/>
    <lineage>
        <taxon>Bacteria</taxon>
        <taxon>Pseudomonadati</taxon>
        <taxon>Pseudomonadota</taxon>
        <taxon>Betaproteobacteria</taxon>
        <taxon>Burkholderiales</taxon>
        <taxon>Sphaerotilaceae</taxon>
        <taxon>Roseateles</taxon>
    </lineage>
</organism>
<dbReference type="InterPro" id="IPR029787">
    <property type="entry name" value="Nucleotide_cyclase"/>
</dbReference>
<dbReference type="InterPro" id="IPR052155">
    <property type="entry name" value="Biofilm_reg_signaling"/>
</dbReference>
<evidence type="ECO:0000259" key="2">
    <source>
        <dbReference type="PROSITE" id="PS50112"/>
    </source>
</evidence>
<dbReference type="InterPro" id="IPR035919">
    <property type="entry name" value="EAL_sf"/>
</dbReference>
<dbReference type="InterPro" id="IPR043128">
    <property type="entry name" value="Rev_trsase/Diguanyl_cyclase"/>
</dbReference>
<feature type="domain" description="EAL" evidence="4">
    <location>
        <begin position="346"/>
        <end position="600"/>
    </location>
</feature>
<feature type="domain" description="PAC" evidence="3">
    <location>
        <begin position="121"/>
        <end position="173"/>
    </location>
</feature>
<evidence type="ECO:0000259" key="5">
    <source>
        <dbReference type="PROSITE" id="PS50887"/>
    </source>
</evidence>
<evidence type="ECO:0000259" key="3">
    <source>
        <dbReference type="PROSITE" id="PS50113"/>
    </source>
</evidence>
<keyword evidence="1" id="KW-0175">Coiled coil</keyword>
<dbReference type="CDD" id="cd01948">
    <property type="entry name" value="EAL"/>
    <property type="match status" value="1"/>
</dbReference>
<dbReference type="PROSITE" id="PS50887">
    <property type="entry name" value="GGDEF"/>
    <property type="match status" value="1"/>
</dbReference>
<dbReference type="PANTHER" id="PTHR44757">
    <property type="entry name" value="DIGUANYLATE CYCLASE DGCP"/>
    <property type="match status" value="1"/>
</dbReference>
<dbReference type="InterPro" id="IPR000160">
    <property type="entry name" value="GGDEF_dom"/>
</dbReference>
<dbReference type="Gene3D" id="3.30.450.20">
    <property type="entry name" value="PAS domain"/>
    <property type="match status" value="1"/>
</dbReference>
<feature type="domain" description="GGDEF" evidence="5">
    <location>
        <begin position="205"/>
        <end position="337"/>
    </location>
</feature>
<dbReference type="RefSeq" id="WP_320425521.1">
    <property type="nucleotide sequence ID" value="NZ_JAXCLA010000008.1"/>
</dbReference>
<dbReference type="Pfam" id="PF00563">
    <property type="entry name" value="EAL"/>
    <property type="match status" value="1"/>
</dbReference>
<dbReference type="SMART" id="SM00267">
    <property type="entry name" value="GGDEF"/>
    <property type="match status" value="1"/>
</dbReference>
<dbReference type="InterPro" id="IPR001633">
    <property type="entry name" value="EAL_dom"/>
</dbReference>
<reference evidence="6 7" key="1">
    <citation type="submission" date="2023-11" db="EMBL/GenBank/DDBJ databases">
        <title>Paucibacter sp. nov., isolated from fresh soil in Korea.</title>
        <authorList>
            <person name="Le N.T.T."/>
        </authorList>
    </citation>
    <scope>NUCLEOTIDE SEQUENCE [LARGE SCALE GENOMIC DNA]</scope>
    <source>
        <strain evidence="6 7">R3-3</strain>
    </source>
</reference>
<dbReference type="CDD" id="cd00130">
    <property type="entry name" value="PAS"/>
    <property type="match status" value="1"/>
</dbReference>
<dbReference type="PANTHER" id="PTHR44757:SF2">
    <property type="entry name" value="BIOFILM ARCHITECTURE MAINTENANCE PROTEIN MBAA"/>
    <property type="match status" value="1"/>
</dbReference>
<evidence type="ECO:0000313" key="7">
    <source>
        <dbReference type="Proteomes" id="UP001285263"/>
    </source>
</evidence>
<dbReference type="NCBIfam" id="TIGR00254">
    <property type="entry name" value="GGDEF"/>
    <property type="match status" value="1"/>
</dbReference>
<dbReference type="Gene3D" id="3.20.20.450">
    <property type="entry name" value="EAL domain"/>
    <property type="match status" value="1"/>
</dbReference>
<evidence type="ECO:0000259" key="4">
    <source>
        <dbReference type="PROSITE" id="PS50883"/>
    </source>
</evidence>
<dbReference type="Gene3D" id="3.30.70.270">
    <property type="match status" value="1"/>
</dbReference>
<keyword evidence="7" id="KW-1185">Reference proteome</keyword>
<dbReference type="SUPFAM" id="SSF55073">
    <property type="entry name" value="Nucleotide cyclase"/>
    <property type="match status" value="1"/>
</dbReference>
<sequence length="608" mass="66600">MKDVEVISADEEGGVPRETELRRLVHELQVHQVELEAQNEELRRAQAESQLGAAVFANSYDGIMVCDFGAILLDVNPAFTRITGYAKDEVVGRRPSMLALDVNNPGLIEEMWRSLAEHGCWRGEVLNRRKDGSLYPQSTSIAAVVDEVGSVRNYVAVFSDISKLKFHEAELVRIANYDPLTGLPNRRLFSDRLQLALARSSRSGNPLAICYLDLDGFKEVNDRHGHDAGDQVLMNIARNLTAALRAEDTVARLGGDEFALLIDLDQEEHCDATLKRVLSAVRLPVFAKGRHHSVSASIGLTLYPADDADAETLLRHADQSMYLAKDAGKNGVHRFDLARDRGVKSVKRQRLRLQQALQCGELVLHYQPKVDLGTGQVTGAEALIRWQHPEQGLLLPAAFLGAIQNTELEIVVGEWVVDRVLTQIETWRGMGLNMGASANIGPFHLLRQDFATRLAALLKLHPFVDASLLEIEILESAALSDAVQAAGTLAQCTALGVKVALDDFGTGYSSLALLRQLKIDVLKIDQTFVRGILSDAGDRALVEGVIHLAHAFGCEVIAEGVETAEHCAVLLSNGCHICQGYGIARPMPGDQVPAWAGDWARKTRLDIH</sequence>
<evidence type="ECO:0000313" key="6">
    <source>
        <dbReference type="EMBL" id="MDY0747558.1"/>
    </source>
</evidence>
<dbReference type="PROSITE" id="PS50113">
    <property type="entry name" value="PAC"/>
    <property type="match status" value="1"/>
</dbReference>
<accession>A0ABU5DP99</accession>
<comment type="caution">
    <text evidence="6">The sequence shown here is derived from an EMBL/GenBank/DDBJ whole genome shotgun (WGS) entry which is preliminary data.</text>
</comment>
<dbReference type="NCBIfam" id="TIGR00229">
    <property type="entry name" value="sensory_box"/>
    <property type="match status" value="1"/>
</dbReference>
<dbReference type="Proteomes" id="UP001285263">
    <property type="component" value="Unassembled WGS sequence"/>
</dbReference>
<dbReference type="InterPro" id="IPR000014">
    <property type="entry name" value="PAS"/>
</dbReference>
<dbReference type="PROSITE" id="PS50112">
    <property type="entry name" value="PAS"/>
    <property type="match status" value="1"/>
</dbReference>
<protein>
    <submittedName>
        <fullName evidence="6">EAL domain-containing protein</fullName>
    </submittedName>
</protein>
<name>A0ABU5DP99_9BURK</name>
<dbReference type="SMART" id="SM00052">
    <property type="entry name" value="EAL"/>
    <property type="match status" value="1"/>
</dbReference>
<dbReference type="InterPro" id="IPR035965">
    <property type="entry name" value="PAS-like_dom_sf"/>
</dbReference>
<dbReference type="Pfam" id="PF00990">
    <property type="entry name" value="GGDEF"/>
    <property type="match status" value="1"/>
</dbReference>
<feature type="domain" description="PAS" evidence="2">
    <location>
        <begin position="48"/>
        <end position="93"/>
    </location>
</feature>
<proteinExistence type="predicted"/>
<dbReference type="InterPro" id="IPR001610">
    <property type="entry name" value="PAC"/>
</dbReference>
<dbReference type="SUPFAM" id="SSF141868">
    <property type="entry name" value="EAL domain-like"/>
    <property type="match status" value="1"/>
</dbReference>
<evidence type="ECO:0000256" key="1">
    <source>
        <dbReference type="SAM" id="Coils"/>
    </source>
</evidence>
<dbReference type="InterPro" id="IPR000700">
    <property type="entry name" value="PAS-assoc_C"/>
</dbReference>
<dbReference type="EMBL" id="JAXCLA010000008">
    <property type="protein sequence ID" value="MDY0747558.1"/>
    <property type="molecule type" value="Genomic_DNA"/>
</dbReference>
<dbReference type="Pfam" id="PF13426">
    <property type="entry name" value="PAS_9"/>
    <property type="match status" value="1"/>
</dbReference>
<dbReference type="PROSITE" id="PS50883">
    <property type="entry name" value="EAL"/>
    <property type="match status" value="1"/>
</dbReference>
<dbReference type="SMART" id="SM00091">
    <property type="entry name" value="PAS"/>
    <property type="match status" value="1"/>
</dbReference>
<gene>
    <name evidence="6" type="ORF">SNE35_23850</name>
</gene>
<dbReference type="SUPFAM" id="SSF55785">
    <property type="entry name" value="PYP-like sensor domain (PAS domain)"/>
    <property type="match status" value="1"/>
</dbReference>
<dbReference type="SMART" id="SM00086">
    <property type="entry name" value="PAC"/>
    <property type="match status" value="1"/>
</dbReference>
<dbReference type="CDD" id="cd01949">
    <property type="entry name" value="GGDEF"/>
    <property type="match status" value="1"/>
</dbReference>